<name>A0A1D1UUP4_RAMVA</name>
<reference evidence="7 8" key="1">
    <citation type="journal article" date="2016" name="Nat. Commun.">
        <title>Extremotolerant tardigrade genome and improved radiotolerance of human cultured cells by tardigrade-unique protein.</title>
        <authorList>
            <person name="Hashimoto T."/>
            <person name="Horikawa D.D."/>
            <person name="Saito Y."/>
            <person name="Kuwahara H."/>
            <person name="Kozuka-Hata H."/>
            <person name="Shin-I T."/>
            <person name="Minakuchi Y."/>
            <person name="Ohishi K."/>
            <person name="Motoyama A."/>
            <person name="Aizu T."/>
            <person name="Enomoto A."/>
            <person name="Kondo K."/>
            <person name="Tanaka S."/>
            <person name="Hara Y."/>
            <person name="Koshikawa S."/>
            <person name="Sagara H."/>
            <person name="Miura T."/>
            <person name="Yokobori S."/>
            <person name="Miyagawa K."/>
            <person name="Suzuki Y."/>
            <person name="Kubo T."/>
            <person name="Oyama M."/>
            <person name="Kohara Y."/>
            <person name="Fujiyama A."/>
            <person name="Arakawa K."/>
            <person name="Katayama T."/>
            <person name="Toyoda A."/>
            <person name="Kunieda T."/>
        </authorList>
    </citation>
    <scope>NUCLEOTIDE SEQUENCE [LARGE SCALE GENOMIC DNA]</scope>
    <source>
        <strain evidence="7 8">YOKOZUNA-1</strain>
    </source>
</reference>
<dbReference type="AlphaFoldDB" id="A0A1D1UUP4"/>
<evidence type="ECO:0000313" key="8">
    <source>
        <dbReference type="Proteomes" id="UP000186922"/>
    </source>
</evidence>
<dbReference type="SUPFAM" id="SSF56112">
    <property type="entry name" value="Protein kinase-like (PK-like)"/>
    <property type="match status" value="1"/>
</dbReference>
<dbReference type="CDD" id="cd13970">
    <property type="entry name" value="ABC1_ADCK3"/>
    <property type="match status" value="1"/>
</dbReference>
<evidence type="ECO:0000256" key="3">
    <source>
        <dbReference type="ARBA" id="ARBA00022679"/>
    </source>
</evidence>
<dbReference type="PANTHER" id="PTHR43851:SF3">
    <property type="entry name" value="COENZYME Q8"/>
    <property type="match status" value="1"/>
</dbReference>
<dbReference type="STRING" id="947166.A0A1D1UUP4"/>
<dbReference type="InterPro" id="IPR034646">
    <property type="entry name" value="ADCK3_dom"/>
</dbReference>
<evidence type="ECO:0000256" key="4">
    <source>
        <dbReference type="ARBA" id="ARBA00022741"/>
    </source>
</evidence>
<comment type="pathway">
    <text evidence="1">Cofactor biosynthesis; ubiquinone biosynthesis.</text>
</comment>
<dbReference type="PANTHER" id="PTHR43851">
    <property type="match status" value="1"/>
</dbReference>
<organism evidence="7 8">
    <name type="scientific">Ramazzottius varieornatus</name>
    <name type="common">Water bear</name>
    <name type="synonym">Tardigrade</name>
    <dbReference type="NCBI Taxonomy" id="947166"/>
    <lineage>
        <taxon>Eukaryota</taxon>
        <taxon>Metazoa</taxon>
        <taxon>Ecdysozoa</taxon>
        <taxon>Tardigrada</taxon>
        <taxon>Eutardigrada</taxon>
        <taxon>Parachela</taxon>
        <taxon>Hypsibioidea</taxon>
        <taxon>Ramazzottiidae</taxon>
        <taxon>Ramazzottius</taxon>
    </lineage>
</organism>
<dbReference type="InterPro" id="IPR004147">
    <property type="entry name" value="ABC1_dom"/>
</dbReference>
<sequence>MGPKDGPATLLDKSAFLTEANAERIVETLCRVRGAALKLGQMISIQDTSLLRPQIREIFERVRQSADFMPKSQMEKTMQRELGPNWRTHLPEFDDKPFAAASIGQVHLGKTKDGKEVAVKIQYPGVADSIDSDIRNLMGILNMWNIFPKGMYMDNLMRVARSELAWECDYVREADYMRQFRDIYANDPVFVVPNVVDELSSKRVITTVYVYGETLDKALALDQPTRDYVATNFLRLCFEELFTHRLMQTDPNWANFLYNDSTKKIYLLDFGASRTFDKKFTDSYIQIIKGAATGDRDLVLTNSQKLGFLTGMETKALANAHIDGAMILGEPFKTNEPFDFGTQDITTRIHKLIPLLAEQRLTPPPEESYSLHRKLAGAFLLCSNMKARIRCKDFFDDIYSKYQKDASGR</sequence>
<proteinExistence type="inferred from homology"/>
<accession>A0A1D1UUP4</accession>
<dbReference type="Pfam" id="PF03109">
    <property type="entry name" value="ABC1"/>
    <property type="match status" value="1"/>
</dbReference>
<dbReference type="OrthoDB" id="201153at2759"/>
<evidence type="ECO:0000313" key="7">
    <source>
        <dbReference type="EMBL" id="GAU93181.1"/>
    </source>
</evidence>
<keyword evidence="5" id="KW-0067">ATP-binding</keyword>
<dbReference type="Proteomes" id="UP000186922">
    <property type="component" value="Unassembled WGS sequence"/>
</dbReference>
<evidence type="ECO:0000256" key="5">
    <source>
        <dbReference type="ARBA" id="ARBA00022840"/>
    </source>
</evidence>
<keyword evidence="4" id="KW-0547">Nucleotide-binding</keyword>
<dbReference type="InterPro" id="IPR051409">
    <property type="entry name" value="Atypical_kinase_ADCK"/>
</dbReference>
<feature type="domain" description="ABC1 atypical kinase-like" evidence="6">
    <location>
        <begin position="62"/>
        <end position="300"/>
    </location>
</feature>
<evidence type="ECO:0000259" key="6">
    <source>
        <dbReference type="Pfam" id="PF03109"/>
    </source>
</evidence>
<comment type="similarity">
    <text evidence="2">Belongs to the protein kinase superfamily. ADCK protein kinase family.</text>
</comment>
<comment type="caution">
    <text evidence="7">The sequence shown here is derived from an EMBL/GenBank/DDBJ whole genome shotgun (WGS) entry which is preliminary data.</text>
</comment>
<gene>
    <name evidence="7" type="primary">RvY_05159-1</name>
    <name evidence="7" type="synonym">RvY_05159.1</name>
    <name evidence="7" type="ORF">RvY_05159</name>
</gene>
<dbReference type="InterPro" id="IPR011009">
    <property type="entry name" value="Kinase-like_dom_sf"/>
</dbReference>
<dbReference type="GO" id="GO:0005524">
    <property type="term" value="F:ATP binding"/>
    <property type="evidence" value="ECO:0007669"/>
    <property type="project" value="UniProtKB-KW"/>
</dbReference>
<protein>
    <recommendedName>
        <fullName evidence="6">ABC1 atypical kinase-like domain-containing protein</fullName>
    </recommendedName>
</protein>
<keyword evidence="3" id="KW-0808">Transferase</keyword>
<keyword evidence="8" id="KW-1185">Reference proteome</keyword>
<dbReference type="EMBL" id="BDGG01000002">
    <property type="protein sequence ID" value="GAU93181.1"/>
    <property type="molecule type" value="Genomic_DNA"/>
</dbReference>
<dbReference type="GO" id="GO:0016740">
    <property type="term" value="F:transferase activity"/>
    <property type="evidence" value="ECO:0007669"/>
    <property type="project" value="UniProtKB-KW"/>
</dbReference>
<evidence type="ECO:0000256" key="1">
    <source>
        <dbReference type="ARBA" id="ARBA00004749"/>
    </source>
</evidence>
<evidence type="ECO:0000256" key="2">
    <source>
        <dbReference type="ARBA" id="ARBA00009670"/>
    </source>
</evidence>
<dbReference type="GO" id="GO:0006744">
    <property type="term" value="P:ubiquinone biosynthetic process"/>
    <property type="evidence" value="ECO:0007669"/>
    <property type="project" value="TreeGrafter"/>
</dbReference>